<sequence>MAKRLKIGLFVDNSDLWTGGLYYIINIVHALKSLPKEKQPWITLFYKRDFELTFLKEVNYPFINFVDASRKYSLFERAVNKICYLFSKRLFFPKKFRSTIVDVIYPNAGFHKELAAIQNQLWWIPDFQEKYYPDFFTLEELTQRNEWQEKLAASQSDIVFSSQNALNDFKTFFPESKATLYLVRFAVSHSAIDFETTYQECVKIYNLPEKYFLVANQLWKHKNHALVIEAMELLSKKVGSIRIVFTGKESDYRDPNHPVRLKEKISEKGLQNNFLWLGFIPKEHMLTIMNYAHAVIQPSLFEGWSTVIEDGKSLGKHIIASDLPVHFEQLGDNGLFFQKNSAKELASQMKIAWAESRKSISYDYESDVIRFGRDFLDVATMVKAGHDV</sequence>
<evidence type="ECO:0000259" key="1">
    <source>
        <dbReference type="Pfam" id="PF00534"/>
    </source>
</evidence>
<protein>
    <submittedName>
        <fullName evidence="2">Glycosyltransferase family 1 protein</fullName>
    </submittedName>
</protein>
<dbReference type="CDD" id="cd03809">
    <property type="entry name" value="GT4_MtfB-like"/>
    <property type="match status" value="1"/>
</dbReference>
<accession>A0ABZ0IPK3</accession>
<dbReference type="Pfam" id="PF00534">
    <property type="entry name" value="Glycos_transf_1"/>
    <property type="match status" value="1"/>
</dbReference>
<dbReference type="InterPro" id="IPR001296">
    <property type="entry name" value="Glyco_trans_1"/>
</dbReference>
<keyword evidence="3" id="KW-1185">Reference proteome</keyword>
<dbReference type="PANTHER" id="PTHR46401:SF8">
    <property type="entry name" value="BLL6006 PROTEIN"/>
    <property type="match status" value="1"/>
</dbReference>
<organism evidence="2 3">
    <name type="scientific">Imperialibacter roseus</name>
    <dbReference type="NCBI Taxonomy" id="1324217"/>
    <lineage>
        <taxon>Bacteria</taxon>
        <taxon>Pseudomonadati</taxon>
        <taxon>Bacteroidota</taxon>
        <taxon>Cytophagia</taxon>
        <taxon>Cytophagales</taxon>
        <taxon>Flammeovirgaceae</taxon>
        <taxon>Imperialibacter</taxon>
    </lineage>
</organism>
<name>A0ABZ0IPK3_9BACT</name>
<dbReference type="EMBL" id="CP136051">
    <property type="protein sequence ID" value="WOK06290.1"/>
    <property type="molecule type" value="Genomic_DNA"/>
</dbReference>
<dbReference type="PANTHER" id="PTHR46401">
    <property type="entry name" value="GLYCOSYLTRANSFERASE WBBK-RELATED"/>
    <property type="match status" value="1"/>
</dbReference>
<dbReference type="RefSeq" id="WP_317489017.1">
    <property type="nucleotide sequence ID" value="NZ_CP136051.1"/>
</dbReference>
<dbReference type="Proteomes" id="UP001302349">
    <property type="component" value="Chromosome"/>
</dbReference>
<evidence type="ECO:0000313" key="2">
    <source>
        <dbReference type="EMBL" id="WOK06290.1"/>
    </source>
</evidence>
<evidence type="ECO:0000313" key="3">
    <source>
        <dbReference type="Proteomes" id="UP001302349"/>
    </source>
</evidence>
<dbReference type="SUPFAM" id="SSF53756">
    <property type="entry name" value="UDP-Glycosyltransferase/glycogen phosphorylase"/>
    <property type="match status" value="1"/>
</dbReference>
<feature type="domain" description="Glycosyl transferase family 1" evidence="1">
    <location>
        <begin position="208"/>
        <end position="351"/>
    </location>
</feature>
<reference evidence="2 3" key="1">
    <citation type="journal article" date="2023" name="Microbiol. Resour. Announc.">
        <title>Complete Genome Sequence of Imperialibacter roseus strain P4T.</title>
        <authorList>
            <person name="Tizabi D.R."/>
            <person name="Bachvaroff T."/>
            <person name="Hill R.T."/>
        </authorList>
    </citation>
    <scope>NUCLEOTIDE SEQUENCE [LARGE SCALE GENOMIC DNA]</scope>
    <source>
        <strain evidence="2 3">P4T</strain>
    </source>
</reference>
<proteinExistence type="predicted"/>
<dbReference type="Gene3D" id="3.40.50.2000">
    <property type="entry name" value="Glycogen Phosphorylase B"/>
    <property type="match status" value="1"/>
</dbReference>
<gene>
    <name evidence="2" type="ORF">RT717_24760</name>
</gene>